<dbReference type="KEGG" id="slac:SKTS_14220"/>
<comment type="function">
    <text evidence="1">Involved in the hydrocarbon hydroxylating system, which transfers electrons from NADH to rubredoxin reductase and then through rubredoxin to alkane 1 monooxygenase.</text>
</comment>
<dbReference type="InterPro" id="IPR024935">
    <property type="entry name" value="Rubredoxin_dom"/>
</dbReference>
<dbReference type="PIRSF" id="PIRSF000071">
    <property type="entry name" value="Rubredoxin"/>
    <property type="match status" value="1"/>
</dbReference>
<evidence type="ECO:0000256" key="4">
    <source>
        <dbReference type="ARBA" id="ARBA00022448"/>
    </source>
</evidence>
<dbReference type="EMBL" id="AP022853">
    <property type="protein sequence ID" value="BCB26536.1"/>
    <property type="molecule type" value="Genomic_DNA"/>
</dbReference>
<dbReference type="PROSITE" id="PS00202">
    <property type="entry name" value="RUBREDOXIN"/>
    <property type="match status" value="1"/>
</dbReference>
<dbReference type="FunFam" id="2.20.28.10:FF:000001">
    <property type="entry name" value="Rubredoxin"/>
    <property type="match status" value="1"/>
</dbReference>
<dbReference type="GO" id="GO:0005506">
    <property type="term" value="F:iron ion binding"/>
    <property type="evidence" value="ECO:0007669"/>
    <property type="project" value="InterPro"/>
</dbReference>
<keyword evidence="6 8" id="KW-0249">Electron transport</keyword>
<keyword evidence="7 8" id="KW-0408">Iron</keyword>
<keyword evidence="12" id="KW-1185">Reference proteome</keyword>
<accession>A0A6F8VBZ8</accession>
<gene>
    <name evidence="11" type="primary">rubA</name>
    <name evidence="11" type="ORF">SKTS_14220</name>
</gene>
<dbReference type="AlphaFoldDB" id="A0A6F8VBZ8"/>
<dbReference type="PANTHER" id="PTHR47627">
    <property type="entry name" value="RUBREDOXIN"/>
    <property type="match status" value="1"/>
</dbReference>
<evidence type="ECO:0000313" key="11">
    <source>
        <dbReference type="EMBL" id="BCB26536.1"/>
    </source>
</evidence>
<evidence type="ECO:0000256" key="6">
    <source>
        <dbReference type="ARBA" id="ARBA00022982"/>
    </source>
</evidence>
<organism evidence="11 12">
    <name type="scientific">Sulfurimicrobium lacus</name>
    <dbReference type="NCBI Taxonomy" id="2715678"/>
    <lineage>
        <taxon>Bacteria</taxon>
        <taxon>Pseudomonadati</taxon>
        <taxon>Pseudomonadota</taxon>
        <taxon>Betaproteobacteria</taxon>
        <taxon>Nitrosomonadales</taxon>
        <taxon>Sulfuricellaceae</taxon>
        <taxon>Sulfurimicrobium</taxon>
    </lineage>
</organism>
<dbReference type="GO" id="GO:0009055">
    <property type="term" value="F:electron transfer activity"/>
    <property type="evidence" value="ECO:0007669"/>
    <property type="project" value="InterPro"/>
</dbReference>
<evidence type="ECO:0000256" key="5">
    <source>
        <dbReference type="ARBA" id="ARBA00022723"/>
    </source>
</evidence>
<evidence type="ECO:0000256" key="9">
    <source>
        <dbReference type="PIRSR" id="PIRSR000071-1"/>
    </source>
</evidence>
<dbReference type="SUPFAM" id="SSF57802">
    <property type="entry name" value="Rubredoxin-like"/>
    <property type="match status" value="1"/>
</dbReference>
<evidence type="ECO:0000256" key="1">
    <source>
        <dbReference type="ARBA" id="ARBA00002792"/>
    </source>
</evidence>
<dbReference type="InterPro" id="IPR024922">
    <property type="entry name" value="Rubredoxin"/>
</dbReference>
<dbReference type="Gene3D" id="2.20.28.10">
    <property type="match status" value="1"/>
</dbReference>
<dbReference type="PANTHER" id="PTHR47627:SF1">
    <property type="entry name" value="RUBREDOXIN-1-RELATED"/>
    <property type="match status" value="1"/>
</dbReference>
<sequence>MKKYQCVVCGWIYDEVAGAPDEGIAPGTRWDDVPDSWACPDCGVSKSDFEMVAI</sequence>
<comment type="similarity">
    <text evidence="3 8">Belongs to the rubredoxin family.</text>
</comment>
<proteinExistence type="inferred from homology"/>
<dbReference type="Proteomes" id="UP000502260">
    <property type="component" value="Chromosome"/>
</dbReference>
<evidence type="ECO:0000313" key="12">
    <source>
        <dbReference type="Proteomes" id="UP000502260"/>
    </source>
</evidence>
<feature type="binding site" evidence="9">
    <location>
        <position position="9"/>
    </location>
    <ligand>
        <name>Fe cation</name>
        <dbReference type="ChEBI" id="CHEBI:24875"/>
    </ligand>
</feature>
<comment type="pathway">
    <text evidence="2">Hydrocarbon metabolism; alkane degradation.</text>
</comment>
<dbReference type="Pfam" id="PF00301">
    <property type="entry name" value="Rubredoxin"/>
    <property type="match status" value="1"/>
</dbReference>
<dbReference type="InterPro" id="IPR050526">
    <property type="entry name" value="Rubredoxin_ET"/>
</dbReference>
<dbReference type="InterPro" id="IPR018527">
    <property type="entry name" value="Rubredoxin_Fe_BS"/>
</dbReference>
<dbReference type="RefSeq" id="WP_173062436.1">
    <property type="nucleotide sequence ID" value="NZ_AP022853.1"/>
</dbReference>
<feature type="binding site" evidence="9">
    <location>
        <position position="6"/>
    </location>
    <ligand>
        <name>Fe cation</name>
        <dbReference type="ChEBI" id="CHEBI:24875"/>
    </ligand>
</feature>
<name>A0A6F8VBZ8_9PROT</name>
<evidence type="ECO:0000256" key="7">
    <source>
        <dbReference type="ARBA" id="ARBA00023004"/>
    </source>
</evidence>
<dbReference type="InterPro" id="IPR024934">
    <property type="entry name" value="Rubredoxin-like_dom"/>
</dbReference>
<dbReference type="GO" id="GO:0043448">
    <property type="term" value="P:alkane catabolic process"/>
    <property type="evidence" value="ECO:0007669"/>
    <property type="project" value="TreeGrafter"/>
</dbReference>
<reference evidence="12" key="1">
    <citation type="submission" date="2020-03" db="EMBL/GenBank/DDBJ databases">
        <title>Complete genome sequence of sulfur-oxidizing bacterium skT11.</title>
        <authorList>
            <person name="Kanda M."/>
            <person name="Kojima H."/>
            <person name="Fukui M."/>
        </authorList>
    </citation>
    <scope>NUCLEOTIDE SEQUENCE [LARGE SCALE GENOMIC DNA]</scope>
    <source>
        <strain evidence="12">skT11</strain>
    </source>
</reference>
<keyword evidence="5 8" id="KW-0479">Metal-binding</keyword>
<evidence type="ECO:0000256" key="2">
    <source>
        <dbReference type="ARBA" id="ARBA00004933"/>
    </source>
</evidence>
<dbReference type="PRINTS" id="PR00163">
    <property type="entry name" value="RUBREDOXIN"/>
</dbReference>
<evidence type="ECO:0000256" key="8">
    <source>
        <dbReference type="PIRNR" id="PIRNR000071"/>
    </source>
</evidence>
<evidence type="ECO:0000259" key="10">
    <source>
        <dbReference type="PROSITE" id="PS50903"/>
    </source>
</evidence>
<feature type="binding site" evidence="9">
    <location>
        <position position="42"/>
    </location>
    <ligand>
        <name>Fe cation</name>
        <dbReference type="ChEBI" id="CHEBI:24875"/>
    </ligand>
</feature>
<feature type="binding site" evidence="9">
    <location>
        <position position="39"/>
    </location>
    <ligand>
        <name>Fe cation</name>
        <dbReference type="ChEBI" id="CHEBI:24875"/>
    </ligand>
</feature>
<dbReference type="CDD" id="cd00730">
    <property type="entry name" value="rubredoxin"/>
    <property type="match status" value="1"/>
</dbReference>
<dbReference type="PROSITE" id="PS50903">
    <property type="entry name" value="RUBREDOXIN_LIKE"/>
    <property type="match status" value="1"/>
</dbReference>
<comment type="cofactor">
    <cofactor evidence="8 9">
        <name>Fe(3+)</name>
        <dbReference type="ChEBI" id="CHEBI:29034"/>
    </cofactor>
    <text evidence="8 9">Binds 1 Fe(3+) ion per subunit.</text>
</comment>
<keyword evidence="4 8" id="KW-0813">Transport</keyword>
<feature type="domain" description="Rubredoxin-like" evidence="10">
    <location>
        <begin position="1"/>
        <end position="52"/>
    </location>
</feature>
<evidence type="ECO:0000256" key="3">
    <source>
        <dbReference type="ARBA" id="ARBA00005337"/>
    </source>
</evidence>
<protein>
    <recommendedName>
        <fullName evidence="8">Rubredoxin</fullName>
    </recommendedName>
</protein>